<comment type="caution">
    <text evidence="3">The sequence shown here is derived from an EMBL/GenBank/DDBJ whole genome shotgun (WGS) entry which is preliminary data.</text>
</comment>
<name>A0ABQ3GGZ2_9MICC</name>
<keyword evidence="2" id="KW-1133">Transmembrane helix</keyword>
<gene>
    <name evidence="3" type="ORF">GCM10008096_15690</name>
</gene>
<sequence length="65" mass="7789">MLFCGLLAAGLWVVRFIAMLGVPMPPFLTPKWVRDRRMADREVKRRRRAERKARQAEYWQRSTRG</sequence>
<evidence type="ECO:0000313" key="4">
    <source>
        <dbReference type="Proteomes" id="UP000642819"/>
    </source>
</evidence>
<accession>A0ABQ3GGZ2</accession>
<reference evidence="4" key="1">
    <citation type="journal article" date="2019" name="Int. J. Syst. Evol. Microbiol.">
        <title>The Global Catalogue of Microorganisms (GCM) 10K type strain sequencing project: providing services to taxonomists for standard genome sequencing and annotation.</title>
        <authorList>
            <consortium name="The Broad Institute Genomics Platform"/>
            <consortium name="The Broad Institute Genome Sequencing Center for Infectious Disease"/>
            <person name="Wu L."/>
            <person name="Ma J."/>
        </authorList>
    </citation>
    <scope>NUCLEOTIDE SEQUENCE [LARGE SCALE GENOMIC DNA]</scope>
    <source>
        <strain evidence="4">KCTC 19466</strain>
    </source>
</reference>
<dbReference type="EMBL" id="BMXK01000006">
    <property type="protein sequence ID" value="GHD06110.1"/>
    <property type="molecule type" value="Genomic_DNA"/>
</dbReference>
<keyword evidence="2" id="KW-0812">Transmembrane</keyword>
<dbReference type="Proteomes" id="UP000642819">
    <property type="component" value="Unassembled WGS sequence"/>
</dbReference>
<proteinExistence type="predicted"/>
<feature type="region of interest" description="Disordered" evidence="1">
    <location>
        <begin position="42"/>
        <end position="65"/>
    </location>
</feature>
<organism evidence="3 4">
    <name type="scientific">Zhihengliuella salsuginis</name>
    <dbReference type="NCBI Taxonomy" id="578222"/>
    <lineage>
        <taxon>Bacteria</taxon>
        <taxon>Bacillati</taxon>
        <taxon>Actinomycetota</taxon>
        <taxon>Actinomycetes</taxon>
        <taxon>Micrococcales</taxon>
        <taxon>Micrococcaceae</taxon>
        <taxon>Zhihengliuella</taxon>
    </lineage>
</organism>
<keyword evidence="2" id="KW-0472">Membrane</keyword>
<keyword evidence="4" id="KW-1185">Reference proteome</keyword>
<protein>
    <submittedName>
        <fullName evidence="3">Uncharacterized protein</fullName>
    </submittedName>
</protein>
<evidence type="ECO:0000256" key="1">
    <source>
        <dbReference type="SAM" id="MobiDB-lite"/>
    </source>
</evidence>
<evidence type="ECO:0000313" key="3">
    <source>
        <dbReference type="EMBL" id="GHD06110.1"/>
    </source>
</evidence>
<evidence type="ECO:0000256" key="2">
    <source>
        <dbReference type="SAM" id="Phobius"/>
    </source>
</evidence>
<feature type="transmembrane region" description="Helical" evidence="2">
    <location>
        <begin position="6"/>
        <end position="28"/>
    </location>
</feature>